<dbReference type="Proteomes" id="UP000076967">
    <property type="component" value="Unassembled WGS sequence"/>
</dbReference>
<dbReference type="PANTHER" id="PTHR34297">
    <property type="entry name" value="HYPOTHETICAL CYTOSOLIC PROTEIN-RELATED"/>
    <property type="match status" value="1"/>
</dbReference>
<evidence type="ECO:0000256" key="1">
    <source>
        <dbReference type="ARBA" id="ARBA00005721"/>
    </source>
</evidence>
<gene>
    <name evidence="2" type="ORF">PGLA_15700</name>
</gene>
<dbReference type="STRING" id="494026.PGLA_15700"/>
<sequence>MTKQQLNDDNGYILISKEVVAKITGKVIQDTPGIVAMFVGKKSVNSKFFYKAVNINISEVNDVEIGLRVITKYGFSLPEISHLLQANVKKTLENLTGLLVVNVKVDFAGIV</sequence>
<protein>
    <recommendedName>
        <fullName evidence="4">Alkaline-shock protein</fullName>
    </recommendedName>
</protein>
<dbReference type="PANTHER" id="PTHR34297:SF2">
    <property type="entry name" value="ASP23_GLS24 FAMILY ENVELOPE STRESS RESPONSE PROTEIN"/>
    <property type="match status" value="1"/>
</dbReference>
<dbReference type="InterPro" id="IPR005531">
    <property type="entry name" value="Asp23"/>
</dbReference>
<dbReference type="OrthoDB" id="9791482at2"/>
<dbReference type="Pfam" id="PF03780">
    <property type="entry name" value="Asp23"/>
    <property type="match status" value="1"/>
</dbReference>
<dbReference type="EMBL" id="LVJH01000027">
    <property type="protein sequence ID" value="OAB41715.1"/>
    <property type="molecule type" value="Genomic_DNA"/>
</dbReference>
<keyword evidence="3" id="KW-1185">Reference proteome</keyword>
<proteinExistence type="inferred from homology"/>
<reference evidence="2 3" key="1">
    <citation type="submission" date="2016-03" db="EMBL/GenBank/DDBJ databases">
        <title>Draft genome sequence of Paenibacillus glacialis DSM 22343.</title>
        <authorList>
            <person name="Shin S.-K."/>
            <person name="Yi H."/>
        </authorList>
    </citation>
    <scope>NUCLEOTIDE SEQUENCE [LARGE SCALE GENOMIC DNA]</scope>
    <source>
        <strain evidence="2 3">DSM 22343</strain>
    </source>
</reference>
<dbReference type="RefSeq" id="WP_068534342.1">
    <property type="nucleotide sequence ID" value="NZ_LVJH01000027.1"/>
</dbReference>
<accession>A0A168K902</accession>
<comment type="similarity">
    <text evidence="1">Belongs to the asp23 family.</text>
</comment>
<evidence type="ECO:0000313" key="2">
    <source>
        <dbReference type="EMBL" id="OAB41715.1"/>
    </source>
</evidence>
<evidence type="ECO:0008006" key="4">
    <source>
        <dbReference type="Google" id="ProtNLM"/>
    </source>
</evidence>
<evidence type="ECO:0000313" key="3">
    <source>
        <dbReference type="Proteomes" id="UP000076967"/>
    </source>
</evidence>
<organism evidence="2 3">
    <name type="scientific">Paenibacillus glacialis</name>
    <dbReference type="NCBI Taxonomy" id="494026"/>
    <lineage>
        <taxon>Bacteria</taxon>
        <taxon>Bacillati</taxon>
        <taxon>Bacillota</taxon>
        <taxon>Bacilli</taxon>
        <taxon>Bacillales</taxon>
        <taxon>Paenibacillaceae</taxon>
        <taxon>Paenibacillus</taxon>
    </lineage>
</organism>
<dbReference type="AlphaFoldDB" id="A0A168K902"/>
<name>A0A168K902_9BACL</name>
<comment type="caution">
    <text evidence="2">The sequence shown here is derived from an EMBL/GenBank/DDBJ whole genome shotgun (WGS) entry which is preliminary data.</text>
</comment>